<dbReference type="InterPro" id="IPR004323">
    <property type="entry name" value="Ion_tolerance_CutA"/>
</dbReference>
<proteinExistence type="inferred from homology"/>
<reference evidence="3" key="1">
    <citation type="journal article" date="2019" name="Int. J. Syst. Evol. Microbiol.">
        <title>The Global Catalogue of Microorganisms (GCM) 10K type strain sequencing project: providing services to taxonomists for standard genome sequencing and annotation.</title>
        <authorList>
            <consortium name="The Broad Institute Genomics Platform"/>
            <consortium name="The Broad Institute Genome Sequencing Center for Infectious Disease"/>
            <person name="Wu L."/>
            <person name="Ma J."/>
        </authorList>
    </citation>
    <scope>NUCLEOTIDE SEQUENCE [LARGE SCALE GENOMIC DNA]</scope>
    <source>
        <strain evidence="3">KCTC 22245</strain>
    </source>
</reference>
<dbReference type="PANTHER" id="PTHR23419">
    <property type="entry name" value="DIVALENT CATION TOLERANCE CUTA-RELATED"/>
    <property type="match status" value="1"/>
</dbReference>
<accession>A0ABV7MBT0</accession>
<protein>
    <submittedName>
        <fullName evidence="2">Divalent-cation tolerance protein CutA</fullName>
    </submittedName>
</protein>
<sequence length="103" mass="11772">MREIYLVTTTTASEDDARKLAHAAVEERLAACAQIFAIESVYVWEGVKQEREWRVEFKTTDERAQGLMRRLMELHPYEVPELVATRLAGASEAYAAWVIDTVL</sequence>
<dbReference type="InterPro" id="IPR015867">
    <property type="entry name" value="N-reg_PII/ATP_PRibTrfase_C"/>
</dbReference>
<comment type="caution">
    <text evidence="2">The sequence shown here is derived from an EMBL/GenBank/DDBJ whole genome shotgun (WGS) entry which is preliminary data.</text>
</comment>
<dbReference type="EMBL" id="JBHRVA010000002">
    <property type="protein sequence ID" value="MFC3302119.1"/>
    <property type="molecule type" value="Genomic_DNA"/>
</dbReference>
<evidence type="ECO:0000256" key="1">
    <source>
        <dbReference type="ARBA" id="ARBA00010169"/>
    </source>
</evidence>
<name>A0ABV7MBT0_9PROT</name>
<evidence type="ECO:0000313" key="2">
    <source>
        <dbReference type="EMBL" id="MFC3302119.1"/>
    </source>
</evidence>
<dbReference type="SUPFAM" id="SSF54913">
    <property type="entry name" value="GlnB-like"/>
    <property type="match status" value="1"/>
</dbReference>
<dbReference type="RefSeq" id="WP_189574395.1">
    <property type="nucleotide sequence ID" value="NZ_BMXU01000001.1"/>
</dbReference>
<dbReference type="Proteomes" id="UP001595607">
    <property type="component" value="Unassembled WGS sequence"/>
</dbReference>
<gene>
    <name evidence="2" type="primary">cutA</name>
    <name evidence="2" type="ORF">ACFONP_05170</name>
</gene>
<keyword evidence="3" id="KW-1185">Reference proteome</keyword>
<comment type="similarity">
    <text evidence="1">Belongs to the CutA family.</text>
</comment>
<dbReference type="Pfam" id="PF03091">
    <property type="entry name" value="CutA1"/>
    <property type="match status" value="1"/>
</dbReference>
<organism evidence="2 3">
    <name type="scientific">Parvularcula lutaonensis</name>
    <dbReference type="NCBI Taxonomy" id="491923"/>
    <lineage>
        <taxon>Bacteria</taxon>
        <taxon>Pseudomonadati</taxon>
        <taxon>Pseudomonadota</taxon>
        <taxon>Alphaproteobacteria</taxon>
        <taxon>Parvularculales</taxon>
        <taxon>Parvularculaceae</taxon>
        <taxon>Parvularcula</taxon>
    </lineage>
</organism>
<dbReference type="InterPro" id="IPR011322">
    <property type="entry name" value="N-reg_PII-like_a/b"/>
</dbReference>
<dbReference type="PANTHER" id="PTHR23419:SF8">
    <property type="entry name" value="FI09726P"/>
    <property type="match status" value="1"/>
</dbReference>
<dbReference type="Gene3D" id="3.30.70.120">
    <property type="match status" value="1"/>
</dbReference>
<evidence type="ECO:0000313" key="3">
    <source>
        <dbReference type="Proteomes" id="UP001595607"/>
    </source>
</evidence>